<reference evidence="3" key="1">
    <citation type="journal article" date="2013" name="Science">
        <title>Comparative analysis of bat genomes provides insight into the evolution of flight and immunity.</title>
        <authorList>
            <person name="Zhang G."/>
            <person name="Cowled C."/>
            <person name="Shi Z."/>
            <person name="Huang Z."/>
            <person name="Bishop-Lilly K.A."/>
            <person name="Fang X."/>
            <person name="Wynne J.W."/>
            <person name="Xiong Z."/>
            <person name="Baker M.L."/>
            <person name="Zhao W."/>
            <person name="Tachedjian M."/>
            <person name="Zhu Y."/>
            <person name="Zhou P."/>
            <person name="Jiang X."/>
            <person name="Ng J."/>
            <person name="Yang L."/>
            <person name="Wu L."/>
            <person name="Xiao J."/>
            <person name="Feng Y."/>
            <person name="Chen Y."/>
            <person name="Sun X."/>
            <person name="Zhang Y."/>
            <person name="Marsh G.A."/>
            <person name="Crameri G."/>
            <person name="Broder C.C."/>
            <person name="Frey K.G."/>
            <person name="Wang L.F."/>
            <person name="Wang J."/>
        </authorList>
    </citation>
    <scope>NUCLEOTIDE SEQUENCE [LARGE SCALE GENOMIC DNA]</scope>
</reference>
<dbReference type="EMBL" id="KB106579">
    <property type="protein sequence ID" value="ELK30971.1"/>
    <property type="molecule type" value="Genomic_DNA"/>
</dbReference>
<proteinExistence type="predicted"/>
<dbReference type="AlphaFoldDB" id="L5LY21"/>
<evidence type="ECO:0000313" key="2">
    <source>
        <dbReference type="EMBL" id="ELK30971.1"/>
    </source>
</evidence>
<protein>
    <submittedName>
        <fullName evidence="2">Uncharacterized protein</fullName>
    </submittedName>
</protein>
<evidence type="ECO:0000256" key="1">
    <source>
        <dbReference type="SAM" id="MobiDB-lite"/>
    </source>
</evidence>
<feature type="region of interest" description="Disordered" evidence="1">
    <location>
        <begin position="1"/>
        <end position="40"/>
    </location>
</feature>
<gene>
    <name evidence="2" type="ORF">MDA_GLEAN10011359</name>
</gene>
<name>L5LY21_MYODS</name>
<organism evidence="2 3">
    <name type="scientific">Myotis davidii</name>
    <name type="common">David's myotis</name>
    <dbReference type="NCBI Taxonomy" id="225400"/>
    <lineage>
        <taxon>Eukaryota</taxon>
        <taxon>Metazoa</taxon>
        <taxon>Chordata</taxon>
        <taxon>Craniata</taxon>
        <taxon>Vertebrata</taxon>
        <taxon>Euteleostomi</taxon>
        <taxon>Mammalia</taxon>
        <taxon>Eutheria</taxon>
        <taxon>Laurasiatheria</taxon>
        <taxon>Chiroptera</taxon>
        <taxon>Yangochiroptera</taxon>
        <taxon>Vespertilionidae</taxon>
        <taxon>Myotis</taxon>
    </lineage>
</organism>
<sequence length="91" mass="9782">MPGRLRKAAPQQVAPTRLRPRVALTHSVPEPAPRVAPDAEPSLPLALDSVFITGPGPHAIGLQTEGSWFDSRQGHMLTRFPVGDVQEAAEQ</sequence>
<evidence type="ECO:0000313" key="3">
    <source>
        <dbReference type="Proteomes" id="UP000010556"/>
    </source>
</evidence>
<accession>L5LY21</accession>
<keyword evidence="3" id="KW-1185">Reference proteome</keyword>
<dbReference type="Proteomes" id="UP000010556">
    <property type="component" value="Unassembled WGS sequence"/>
</dbReference>